<keyword evidence="2" id="KW-1185">Reference proteome</keyword>
<evidence type="ECO:0000313" key="2">
    <source>
        <dbReference type="Proteomes" id="UP000516380"/>
    </source>
</evidence>
<protein>
    <submittedName>
        <fullName evidence="1">Uncharacterized protein</fullName>
    </submittedName>
</protein>
<proteinExistence type="predicted"/>
<evidence type="ECO:0000313" key="1">
    <source>
        <dbReference type="EMBL" id="BCI92437.1"/>
    </source>
</evidence>
<dbReference type="Proteomes" id="UP000516380">
    <property type="component" value="Chromosome"/>
</dbReference>
<gene>
    <name evidence="1" type="ORF">NIIDMKKI_76430</name>
</gene>
<dbReference type="AlphaFoldDB" id="A0A7G1INL4"/>
<dbReference type="EMBL" id="AP023343">
    <property type="protein sequence ID" value="BCI92437.1"/>
    <property type="molecule type" value="Genomic_DNA"/>
</dbReference>
<name>A0A7G1INL4_MYCKA</name>
<accession>A0A7G1INL4</accession>
<dbReference type="RefSeq" id="WP_181025364.1">
    <property type="nucleotide sequence ID" value="NZ_PQOL01000013.1"/>
</dbReference>
<organism evidence="1 2">
    <name type="scientific">Mycobacterium kansasii</name>
    <dbReference type="NCBI Taxonomy" id="1768"/>
    <lineage>
        <taxon>Bacteria</taxon>
        <taxon>Bacillati</taxon>
        <taxon>Actinomycetota</taxon>
        <taxon>Actinomycetes</taxon>
        <taxon>Mycobacteriales</taxon>
        <taxon>Mycobacteriaceae</taxon>
        <taxon>Mycobacterium</taxon>
    </lineage>
</organism>
<sequence>MAAEDVVAGFADDGDGFAGGQDEYWGVGVGASDAEVVQSAGVAHGEFAELVDVVVADAELGAGLSVGWALGLAV</sequence>
<reference evidence="1 2" key="1">
    <citation type="submission" date="2020-07" db="EMBL/GenBank/DDBJ databases">
        <title>Mycobacterium kansasii (former subtype) with zoonotic potential isolated from diseased indoor pet cat, Japan.</title>
        <authorList>
            <person name="Fukano H."/>
            <person name="Terazono T."/>
            <person name="Hoshino Y."/>
        </authorList>
    </citation>
    <scope>NUCLEOTIDE SEQUENCE [LARGE SCALE GENOMIC DNA]</scope>
    <source>
        <strain evidence="1 2">Kuro-I</strain>
    </source>
</reference>